<dbReference type="Proteomes" id="UP001060085">
    <property type="component" value="Linkage Group LG04"/>
</dbReference>
<comment type="caution">
    <text evidence="1">The sequence shown here is derived from an EMBL/GenBank/DDBJ whole genome shotgun (WGS) entry which is preliminary data.</text>
</comment>
<sequence>MELLKIHKVILHSPMVNFLTLLKEDKEIKSGSDNQTEIRMCHYCGQTGHLMVFCPNKQTRLATLMALLDRDASSDYSMAEQKTKQLGLESKPHPNPYKVALANNTSFKFGIGLTRGIRGMDSENINVDGGFVCSRTI</sequence>
<proteinExistence type="predicted"/>
<reference evidence="2" key="1">
    <citation type="journal article" date="2023" name="Nat. Plants">
        <title>Single-cell RNA sequencing provides a high-resolution roadmap for understanding the multicellular compartmentation of specialized metabolism.</title>
        <authorList>
            <person name="Sun S."/>
            <person name="Shen X."/>
            <person name="Li Y."/>
            <person name="Li Y."/>
            <person name="Wang S."/>
            <person name="Li R."/>
            <person name="Zhang H."/>
            <person name="Shen G."/>
            <person name="Guo B."/>
            <person name="Wei J."/>
            <person name="Xu J."/>
            <person name="St-Pierre B."/>
            <person name="Chen S."/>
            <person name="Sun C."/>
        </authorList>
    </citation>
    <scope>NUCLEOTIDE SEQUENCE [LARGE SCALE GENOMIC DNA]</scope>
</reference>
<evidence type="ECO:0000313" key="1">
    <source>
        <dbReference type="EMBL" id="KAI5667627.1"/>
    </source>
</evidence>
<organism evidence="1 2">
    <name type="scientific">Catharanthus roseus</name>
    <name type="common">Madagascar periwinkle</name>
    <name type="synonym">Vinca rosea</name>
    <dbReference type="NCBI Taxonomy" id="4058"/>
    <lineage>
        <taxon>Eukaryota</taxon>
        <taxon>Viridiplantae</taxon>
        <taxon>Streptophyta</taxon>
        <taxon>Embryophyta</taxon>
        <taxon>Tracheophyta</taxon>
        <taxon>Spermatophyta</taxon>
        <taxon>Magnoliopsida</taxon>
        <taxon>eudicotyledons</taxon>
        <taxon>Gunneridae</taxon>
        <taxon>Pentapetalae</taxon>
        <taxon>asterids</taxon>
        <taxon>lamiids</taxon>
        <taxon>Gentianales</taxon>
        <taxon>Apocynaceae</taxon>
        <taxon>Rauvolfioideae</taxon>
        <taxon>Vinceae</taxon>
        <taxon>Catharanthinae</taxon>
        <taxon>Catharanthus</taxon>
    </lineage>
</organism>
<protein>
    <submittedName>
        <fullName evidence="1">Uncharacterized protein</fullName>
    </submittedName>
</protein>
<evidence type="ECO:0000313" key="2">
    <source>
        <dbReference type="Proteomes" id="UP001060085"/>
    </source>
</evidence>
<name>A0ACC0B4Y6_CATRO</name>
<gene>
    <name evidence="1" type="ORF">M9H77_17480</name>
</gene>
<dbReference type="EMBL" id="CM044704">
    <property type="protein sequence ID" value="KAI5667627.1"/>
    <property type="molecule type" value="Genomic_DNA"/>
</dbReference>
<keyword evidence="2" id="KW-1185">Reference proteome</keyword>
<accession>A0ACC0B4Y6</accession>